<dbReference type="AlphaFoldDB" id="A0A251V923"/>
<feature type="domain" description="BED-type" evidence="5">
    <location>
        <begin position="26"/>
        <end position="80"/>
    </location>
</feature>
<dbReference type="InterPro" id="IPR053031">
    <property type="entry name" value="Cuticle_assoc_protein"/>
</dbReference>
<accession>A0A251V923</accession>
<dbReference type="SMART" id="SM00614">
    <property type="entry name" value="ZnF_BED"/>
    <property type="match status" value="1"/>
</dbReference>
<evidence type="ECO:0000256" key="3">
    <source>
        <dbReference type="ARBA" id="ARBA00022833"/>
    </source>
</evidence>
<dbReference type="GO" id="GO:0005634">
    <property type="term" value="C:nucleus"/>
    <property type="evidence" value="ECO:0000318"/>
    <property type="project" value="GO_Central"/>
</dbReference>
<evidence type="ECO:0000259" key="5">
    <source>
        <dbReference type="PROSITE" id="PS50808"/>
    </source>
</evidence>
<dbReference type="Proteomes" id="UP000215914">
    <property type="component" value="Chromosome 3"/>
</dbReference>
<dbReference type="OMA" id="NEVRTCA"/>
<reference evidence="6" key="1">
    <citation type="submission" date="2017-02" db="EMBL/GenBank/DDBJ databases">
        <title>Sunflower complete genome.</title>
        <authorList>
            <person name="Langlade N."/>
            <person name="Munos S."/>
        </authorList>
    </citation>
    <scope>NUCLEOTIDE SEQUENCE [LARGE SCALE GENOMIC DNA]</scope>
    <source>
        <tissue evidence="6">Leaves</tissue>
    </source>
</reference>
<dbReference type="GO" id="GO:0003677">
    <property type="term" value="F:DNA binding"/>
    <property type="evidence" value="ECO:0007669"/>
    <property type="project" value="InterPro"/>
</dbReference>
<evidence type="ECO:0000313" key="7">
    <source>
        <dbReference type="Proteomes" id="UP000215914"/>
    </source>
</evidence>
<protein>
    <submittedName>
        <fullName evidence="6">Putative zinc finger, BED-type</fullName>
    </submittedName>
</protein>
<keyword evidence="3" id="KW-0862">Zinc</keyword>
<keyword evidence="1" id="KW-0479">Metal-binding</keyword>
<organism evidence="6 7">
    <name type="scientific">Helianthus annuus</name>
    <name type="common">Common sunflower</name>
    <dbReference type="NCBI Taxonomy" id="4232"/>
    <lineage>
        <taxon>Eukaryota</taxon>
        <taxon>Viridiplantae</taxon>
        <taxon>Streptophyta</taxon>
        <taxon>Embryophyta</taxon>
        <taxon>Tracheophyta</taxon>
        <taxon>Spermatophyta</taxon>
        <taxon>Magnoliopsida</taxon>
        <taxon>eudicotyledons</taxon>
        <taxon>Gunneridae</taxon>
        <taxon>Pentapetalae</taxon>
        <taxon>asterids</taxon>
        <taxon>campanulids</taxon>
        <taxon>Asterales</taxon>
        <taxon>Asteraceae</taxon>
        <taxon>Asteroideae</taxon>
        <taxon>Heliantheae alliance</taxon>
        <taxon>Heliantheae</taxon>
        <taxon>Helianthus</taxon>
    </lineage>
</organism>
<dbReference type="GO" id="GO:0008270">
    <property type="term" value="F:zinc ion binding"/>
    <property type="evidence" value="ECO:0007669"/>
    <property type="project" value="UniProtKB-KW"/>
</dbReference>
<keyword evidence="7" id="KW-1185">Reference proteome</keyword>
<gene>
    <name evidence="6" type="ORF">HannXRQ_Chr03g0075671</name>
</gene>
<dbReference type="EMBL" id="CM007892">
    <property type="protein sequence ID" value="OTG31442.1"/>
    <property type="molecule type" value="Genomic_DNA"/>
</dbReference>
<proteinExistence type="predicted"/>
<dbReference type="GO" id="GO:0006357">
    <property type="term" value="P:regulation of transcription by RNA polymerase II"/>
    <property type="evidence" value="ECO:0000318"/>
    <property type="project" value="GO_Central"/>
</dbReference>
<dbReference type="InterPro" id="IPR036236">
    <property type="entry name" value="Znf_C2H2_sf"/>
</dbReference>
<dbReference type="STRING" id="4232.A0A251V923"/>
<dbReference type="Pfam" id="PF02892">
    <property type="entry name" value="zf-BED"/>
    <property type="match status" value="1"/>
</dbReference>
<sequence>MDSLSTAEFEESISGTNEVRTCARRKLTSTVWNSFEKITKPNGKVVAICNHCGSSFVGDSGTSNLKNHLKRKHKELVGASDSSLNASTQEFSQEKSRRDLAIMLIKHNYPLSMVDHKYFRIYSHGLNPEFVIHSRNSIRSDIISIYKEEKEKMYSFLESVSSKVTLTTDIWTSDHQNLAYIYSCI</sequence>
<dbReference type="SUPFAM" id="SSF57667">
    <property type="entry name" value="beta-beta-alpha zinc fingers"/>
    <property type="match status" value="1"/>
</dbReference>
<keyword evidence="2 4" id="KW-0863">Zinc-finger</keyword>
<evidence type="ECO:0000256" key="4">
    <source>
        <dbReference type="PROSITE-ProRule" id="PRU00027"/>
    </source>
</evidence>
<dbReference type="PANTHER" id="PTHR34396">
    <property type="entry name" value="OS03G0264950 PROTEIN-RELATED"/>
    <property type="match status" value="1"/>
</dbReference>
<evidence type="ECO:0000313" key="6">
    <source>
        <dbReference type="EMBL" id="OTG31442.1"/>
    </source>
</evidence>
<dbReference type="PROSITE" id="PS50808">
    <property type="entry name" value="ZF_BED"/>
    <property type="match status" value="1"/>
</dbReference>
<dbReference type="InParanoid" id="A0A251V923"/>
<evidence type="ECO:0000256" key="2">
    <source>
        <dbReference type="ARBA" id="ARBA00022771"/>
    </source>
</evidence>
<dbReference type="InterPro" id="IPR003656">
    <property type="entry name" value="Znf_BED"/>
</dbReference>
<dbReference type="PANTHER" id="PTHR34396:SF25">
    <property type="entry name" value="BOUNDARY ELEMENT ASSOCIATED FACTOR"/>
    <property type="match status" value="1"/>
</dbReference>
<evidence type="ECO:0000256" key="1">
    <source>
        <dbReference type="ARBA" id="ARBA00022723"/>
    </source>
</evidence>
<name>A0A251V923_HELAN</name>